<dbReference type="eggNOG" id="ENOG502R3GV">
    <property type="taxonomic scope" value="Eukaryota"/>
</dbReference>
<feature type="domain" description="DUF6598" evidence="1">
    <location>
        <begin position="190"/>
        <end position="421"/>
    </location>
</feature>
<dbReference type="EMBL" id="AP014964">
    <property type="protein sequence ID" value="BAT03710.1"/>
    <property type="molecule type" value="Genomic_DNA"/>
</dbReference>
<evidence type="ECO:0000259" key="1">
    <source>
        <dbReference type="Pfam" id="PF20241"/>
    </source>
</evidence>
<dbReference type="OrthoDB" id="652146at2759"/>
<dbReference type="FunCoup" id="A0A0P0XBZ5">
    <property type="interactions" value="10"/>
</dbReference>
<evidence type="ECO:0000313" key="2">
    <source>
        <dbReference type="EMBL" id="BAT03710.1"/>
    </source>
</evidence>
<dbReference type="OMA" id="CAKDDAN"/>
<reference evidence="2 3" key="2">
    <citation type="journal article" date="2013" name="Plant Cell Physiol.">
        <title>Rice Annotation Project Database (RAP-DB): an integrative and interactive database for rice genomics.</title>
        <authorList>
            <person name="Sakai H."/>
            <person name="Lee S.S."/>
            <person name="Tanaka T."/>
            <person name="Numa H."/>
            <person name="Kim J."/>
            <person name="Kawahara Y."/>
            <person name="Wakimoto H."/>
            <person name="Yang C.C."/>
            <person name="Iwamoto M."/>
            <person name="Abe T."/>
            <person name="Yamada Y."/>
            <person name="Muto A."/>
            <person name="Inokuchi H."/>
            <person name="Ikemura T."/>
            <person name="Matsumoto T."/>
            <person name="Sasaki T."/>
            <person name="Itoh T."/>
        </authorList>
    </citation>
    <scope>NUCLEOTIDE SEQUENCE [LARGE SCALE GENOMIC DNA]</scope>
    <source>
        <strain evidence="3">cv. Nipponbare</strain>
    </source>
</reference>
<protein>
    <submittedName>
        <fullName evidence="2">Os08g0132100 protein</fullName>
    </submittedName>
</protein>
<keyword evidence="3" id="KW-1185">Reference proteome</keyword>
<dbReference type="Proteomes" id="UP000059680">
    <property type="component" value="Chromosome 8"/>
</dbReference>
<dbReference type="InParanoid" id="A0A0P0XBZ5"/>
<gene>
    <name evidence="2" type="ordered locus">Os08g0132100</name>
    <name evidence="2" type="ORF">OSNPB_080132100</name>
</gene>
<reference evidence="2 3" key="3">
    <citation type="journal article" date="2013" name="Rice">
        <title>Improvement of the Oryza sativa Nipponbare reference genome using next generation sequence and optical map data.</title>
        <authorList>
            <person name="Kawahara Y."/>
            <person name="de la Bastide M."/>
            <person name="Hamilton J.P."/>
            <person name="Kanamori H."/>
            <person name="McCombie W.R."/>
            <person name="Ouyang S."/>
            <person name="Schwartz D.C."/>
            <person name="Tanaka T."/>
            <person name="Wu J."/>
            <person name="Zhou S."/>
            <person name="Childs K.L."/>
            <person name="Davidson R.M."/>
            <person name="Lin H."/>
            <person name="Quesada-Ocampo L."/>
            <person name="Vaillancourt B."/>
            <person name="Sakai H."/>
            <person name="Lee S.S."/>
            <person name="Kim J."/>
            <person name="Numa H."/>
            <person name="Itoh T."/>
            <person name="Buell C.R."/>
            <person name="Matsumoto T."/>
        </authorList>
    </citation>
    <scope>NUCLEOTIDE SEQUENCE [LARGE SCALE GENOMIC DNA]</scope>
    <source>
        <strain evidence="3">cv. Nipponbare</strain>
    </source>
</reference>
<dbReference type="PANTHER" id="PTHR33065:SF186">
    <property type="entry name" value="OS08G0134900 PROTEIN"/>
    <property type="match status" value="1"/>
</dbReference>
<name>A0A0P0XBZ5_ORYSJ</name>
<dbReference type="InterPro" id="IPR046533">
    <property type="entry name" value="DUF6598"/>
</dbReference>
<proteinExistence type="predicted"/>
<evidence type="ECO:0000313" key="3">
    <source>
        <dbReference type="Proteomes" id="UP000059680"/>
    </source>
</evidence>
<dbReference type="Pfam" id="PF20241">
    <property type="entry name" value="DUF6598"/>
    <property type="match status" value="1"/>
</dbReference>
<dbReference type="AlphaFoldDB" id="A0A0P0XBZ5"/>
<dbReference type="Gramene" id="Os08t0132100-00">
    <property type="protein sequence ID" value="Os08t0132100-00"/>
    <property type="gene ID" value="Os08g0132100"/>
</dbReference>
<dbReference type="PANTHER" id="PTHR33065">
    <property type="entry name" value="OS07G0486400 PROTEIN"/>
    <property type="match status" value="1"/>
</dbReference>
<dbReference type="PaxDb" id="39947-A0A0P0XBZ5"/>
<dbReference type="STRING" id="39947.A0A0P0XBZ5"/>
<accession>A0A0P0XBZ5</accession>
<organism evidence="2 3">
    <name type="scientific">Oryza sativa subsp. japonica</name>
    <name type="common">Rice</name>
    <dbReference type="NCBI Taxonomy" id="39947"/>
    <lineage>
        <taxon>Eukaryota</taxon>
        <taxon>Viridiplantae</taxon>
        <taxon>Streptophyta</taxon>
        <taxon>Embryophyta</taxon>
        <taxon>Tracheophyta</taxon>
        <taxon>Spermatophyta</taxon>
        <taxon>Magnoliopsida</taxon>
        <taxon>Liliopsida</taxon>
        <taxon>Poales</taxon>
        <taxon>Poaceae</taxon>
        <taxon>BOP clade</taxon>
        <taxon>Oryzoideae</taxon>
        <taxon>Oryzeae</taxon>
        <taxon>Oryzinae</taxon>
        <taxon>Oryza</taxon>
        <taxon>Oryza sativa</taxon>
    </lineage>
</organism>
<reference evidence="3" key="1">
    <citation type="journal article" date="2005" name="Nature">
        <title>The map-based sequence of the rice genome.</title>
        <authorList>
            <consortium name="International rice genome sequencing project (IRGSP)"/>
            <person name="Matsumoto T."/>
            <person name="Wu J."/>
            <person name="Kanamori H."/>
            <person name="Katayose Y."/>
            <person name="Fujisawa M."/>
            <person name="Namiki N."/>
            <person name="Mizuno H."/>
            <person name="Yamamoto K."/>
            <person name="Antonio B.A."/>
            <person name="Baba T."/>
            <person name="Sakata K."/>
            <person name="Nagamura Y."/>
            <person name="Aoki H."/>
            <person name="Arikawa K."/>
            <person name="Arita K."/>
            <person name="Bito T."/>
            <person name="Chiden Y."/>
            <person name="Fujitsuka N."/>
            <person name="Fukunaka R."/>
            <person name="Hamada M."/>
            <person name="Harada C."/>
            <person name="Hayashi A."/>
            <person name="Hijishita S."/>
            <person name="Honda M."/>
            <person name="Hosokawa S."/>
            <person name="Ichikawa Y."/>
            <person name="Idonuma A."/>
            <person name="Iijima M."/>
            <person name="Ikeda M."/>
            <person name="Ikeno M."/>
            <person name="Ito K."/>
            <person name="Ito S."/>
            <person name="Ito T."/>
            <person name="Ito Y."/>
            <person name="Ito Y."/>
            <person name="Iwabuchi A."/>
            <person name="Kamiya K."/>
            <person name="Karasawa W."/>
            <person name="Kurita K."/>
            <person name="Katagiri S."/>
            <person name="Kikuta A."/>
            <person name="Kobayashi H."/>
            <person name="Kobayashi N."/>
            <person name="Machita K."/>
            <person name="Maehara T."/>
            <person name="Masukawa M."/>
            <person name="Mizubayashi T."/>
            <person name="Mukai Y."/>
            <person name="Nagasaki H."/>
            <person name="Nagata Y."/>
            <person name="Naito S."/>
            <person name="Nakashima M."/>
            <person name="Nakama Y."/>
            <person name="Nakamichi Y."/>
            <person name="Nakamura M."/>
            <person name="Meguro A."/>
            <person name="Negishi M."/>
            <person name="Ohta I."/>
            <person name="Ohta T."/>
            <person name="Okamoto M."/>
            <person name="Ono N."/>
            <person name="Saji S."/>
            <person name="Sakaguchi M."/>
            <person name="Sakai K."/>
            <person name="Shibata M."/>
            <person name="Shimokawa T."/>
            <person name="Song J."/>
            <person name="Takazaki Y."/>
            <person name="Terasawa K."/>
            <person name="Tsugane M."/>
            <person name="Tsuji K."/>
            <person name="Ueda S."/>
            <person name="Waki K."/>
            <person name="Yamagata H."/>
            <person name="Yamamoto M."/>
            <person name="Yamamoto S."/>
            <person name="Yamane H."/>
            <person name="Yoshiki S."/>
            <person name="Yoshihara R."/>
            <person name="Yukawa K."/>
            <person name="Zhong H."/>
            <person name="Yano M."/>
            <person name="Yuan Q."/>
            <person name="Ouyang S."/>
            <person name="Liu J."/>
            <person name="Jones K.M."/>
            <person name="Gansberger K."/>
            <person name="Moffat K."/>
            <person name="Hill J."/>
            <person name="Bera J."/>
            <person name="Fadrosh D."/>
            <person name="Jin S."/>
            <person name="Johri S."/>
            <person name="Kim M."/>
            <person name="Overton L."/>
            <person name="Reardon M."/>
            <person name="Tsitrin T."/>
            <person name="Vuong H."/>
            <person name="Weaver B."/>
            <person name="Ciecko A."/>
            <person name="Tallon L."/>
            <person name="Jackson J."/>
            <person name="Pai G."/>
            <person name="Aken S.V."/>
            <person name="Utterback T."/>
            <person name="Reidmuller S."/>
            <person name="Feldblyum T."/>
            <person name="Hsiao J."/>
            <person name="Zismann V."/>
            <person name="Iobst S."/>
            <person name="de Vazeille A.R."/>
            <person name="Buell C.R."/>
            <person name="Ying K."/>
            <person name="Li Y."/>
            <person name="Lu T."/>
            <person name="Huang Y."/>
            <person name="Zhao Q."/>
            <person name="Feng Q."/>
            <person name="Zhang L."/>
            <person name="Zhu J."/>
            <person name="Weng Q."/>
            <person name="Mu J."/>
            <person name="Lu Y."/>
            <person name="Fan D."/>
            <person name="Liu Y."/>
            <person name="Guan J."/>
            <person name="Zhang Y."/>
            <person name="Yu S."/>
            <person name="Liu X."/>
            <person name="Zhang Y."/>
            <person name="Hong G."/>
            <person name="Han B."/>
            <person name="Choisne N."/>
            <person name="Demange N."/>
            <person name="Orjeda G."/>
            <person name="Samain S."/>
            <person name="Cattolico L."/>
            <person name="Pelletier E."/>
            <person name="Couloux A."/>
            <person name="Segurens B."/>
            <person name="Wincker P."/>
            <person name="D'Hont A."/>
            <person name="Scarpelli C."/>
            <person name="Weissenbach J."/>
            <person name="Salanoubat M."/>
            <person name="Quetier F."/>
            <person name="Yu Y."/>
            <person name="Kim H.R."/>
            <person name="Rambo T."/>
            <person name="Currie J."/>
            <person name="Collura K."/>
            <person name="Luo M."/>
            <person name="Yang T."/>
            <person name="Ammiraju J.S.S."/>
            <person name="Engler F."/>
            <person name="Soderlund C."/>
            <person name="Wing R.A."/>
            <person name="Palmer L.E."/>
            <person name="de la Bastide M."/>
            <person name="Spiegel L."/>
            <person name="Nascimento L."/>
            <person name="Zutavern T."/>
            <person name="O'Shaughnessy A."/>
            <person name="Dike S."/>
            <person name="Dedhia N."/>
            <person name="Preston R."/>
            <person name="Balija V."/>
            <person name="McCombie W.R."/>
            <person name="Chow T."/>
            <person name="Chen H."/>
            <person name="Chung M."/>
            <person name="Chen C."/>
            <person name="Shaw J."/>
            <person name="Wu H."/>
            <person name="Hsiao K."/>
            <person name="Chao Y."/>
            <person name="Chu M."/>
            <person name="Cheng C."/>
            <person name="Hour A."/>
            <person name="Lee P."/>
            <person name="Lin S."/>
            <person name="Lin Y."/>
            <person name="Liou J."/>
            <person name="Liu S."/>
            <person name="Hsing Y."/>
            <person name="Raghuvanshi S."/>
            <person name="Mohanty A."/>
            <person name="Bharti A.K."/>
            <person name="Gaur A."/>
            <person name="Gupta V."/>
            <person name="Kumar D."/>
            <person name="Ravi V."/>
            <person name="Vij S."/>
            <person name="Kapur A."/>
            <person name="Khurana P."/>
            <person name="Khurana P."/>
            <person name="Khurana J.P."/>
            <person name="Tyagi A.K."/>
            <person name="Gaikwad K."/>
            <person name="Singh A."/>
            <person name="Dalal V."/>
            <person name="Srivastava S."/>
            <person name="Dixit A."/>
            <person name="Pal A.K."/>
            <person name="Ghazi I.A."/>
            <person name="Yadav M."/>
            <person name="Pandit A."/>
            <person name="Bhargava A."/>
            <person name="Sureshbabu K."/>
            <person name="Batra K."/>
            <person name="Sharma T.R."/>
            <person name="Mohapatra T."/>
            <person name="Singh N.K."/>
            <person name="Messing J."/>
            <person name="Nelson A.B."/>
            <person name="Fuks G."/>
            <person name="Kavchok S."/>
            <person name="Keizer G."/>
            <person name="Linton E."/>
            <person name="Llaca V."/>
            <person name="Song R."/>
            <person name="Tanyolac B."/>
            <person name="Young S."/>
            <person name="Ho-Il K."/>
            <person name="Hahn J.H."/>
            <person name="Sangsakoo G."/>
            <person name="Vanavichit A."/>
            <person name="de Mattos Luiz.A.T."/>
            <person name="Zimmer P.D."/>
            <person name="Malone G."/>
            <person name="Dellagostin O."/>
            <person name="de Oliveira A.C."/>
            <person name="Bevan M."/>
            <person name="Bancroft I."/>
            <person name="Minx P."/>
            <person name="Cordum H."/>
            <person name="Wilson R."/>
            <person name="Cheng Z."/>
            <person name="Jin W."/>
            <person name="Jiang J."/>
            <person name="Leong S.A."/>
            <person name="Iwama H."/>
            <person name="Gojobori T."/>
            <person name="Itoh T."/>
            <person name="Niimura Y."/>
            <person name="Fujii Y."/>
            <person name="Habara T."/>
            <person name="Sakai H."/>
            <person name="Sato Y."/>
            <person name="Wilson G."/>
            <person name="Kumar K."/>
            <person name="McCouch S."/>
            <person name="Juretic N."/>
            <person name="Hoen D."/>
            <person name="Wright S."/>
            <person name="Bruskiewich R."/>
            <person name="Bureau T."/>
            <person name="Miyao A."/>
            <person name="Hirochika H."/>
            <person name="Nishikawa T."/>
            <person name="Kadowaki K."/>
            <person name="Sugiura M."/>
            <person name="Burr B."/>
            <person name="Sasaki T."/>
        </authorList>
    </citation>
    <scope>NUCLEOTIDE SEQUENCE [LARGE SCALE GENOMIC DNA]</scope>
    <source>
        <strain evidence="3">cv. Nipponbare</strain>
    </source>
</reference>
<sequence>MSVKMADESERGGMVIDDVGGGGLNLAIVAGKRKREITWEEKAALTVLDIPAERDCSLIDSEKDYSSMAGCQAGEHASIFGIDKNGDDSDEPCAKDDANQSDMAALKEEEENWELDSEPELTWDEKVVQVLNMVRHREITEYNPKQFCSIPTRFCAYNIAFFDLDKESKLARGPPIKSLAFPDYWWEMDSVNVIAIKVAESDVGYPIRVFGTVLARDEYDFRCVYLFRRDRNNPQIITSPEDTLTLTGPNRALGATDKMYFEFNLKIRDDGDVDKDFCKGVREHNAICYTKQPMTLSLESCLSTIDFVYSPVQLAVEASVAVKIKGVVSTFFTGKVTAWTTGDDQNKIILYDSEVEGSNRVVGADGSVDLTRCFVAVNLDDELVLNVCVSEGAGSIFELVLGHNDEECVREQGPYELQVNVVWTAAFKHRQRRKLFERIGDFRVLR</sequence>